<evidence type="ECO:0000313" key="1">
    <source>
        <dbReference type="EMBL" id="MBX40110.1"/>
    </source>
</evidence>
<protein>
    <submittedName>
        <fullName evidence="1">Uncharacterized protein</fullName>
    </submittedName>
</protein>
<sequence length="50" mass="5804">MHVIAVQLDFVVGSLYELLTSLLPWNWKDYEGTLLKLCKPVAFETSHCYM</sequence>
<dbReference type="EMBL" id="GGEC01059626">
    <property type="protein sequence ID" value="MBX40110.1"/>
    <property type="molecule type" value="Transcribed_RNA"/>
</dbReference>
<dbReference type="AlphaFoldDB" id="A0A2P2NCF0"/>
<organism evidence="1">
    <name type="scientific">Rhizophora mucronata</name>
    <name type="common">Asiatic mangrove</name>
    <dbReference type="NCBI Taxonomy" id="61149"/>
    <lineage>
        <taxon>Eukaryota</taxon>
        <taxon>Viridiplantae</taxon>
        <taxon>Streptophyta</taxon>
        <taxon>Embryophyta</taxon>
        <taxon>Tracheophyta</taxon>
        <taxon>Spermatophyta</taxon>
        <taxon>Magnoliopsida</taxon>
        <taxon>eudicotyledons</taxon>
        <taxon>Gunneridae</taxon>
        <taxon>Pentapetalae</taxon>
        <taxon>rosids</taxon>
        <taxon>fabids</taxon>
        <taxon>Malpighiales</taxon>
        <taxon>Rhizophoraceae</taxon>
        <taxon>Rhizophora</taxon>
    </lineage>
</organism>
<reference evidence="1" key="1">
    <citation type="submission" date="2018-02" db="EMBL/GenBank/DDBJ databases">
        <title>Rhizophora mucronata_Transcriptome.</title>
        <authorList>
            <person name="Meera S.P."/>
            <person name="Sreeshan A."/>
            <person name="Augustine A."/>
        </authorList>
    </citation>
    <scope>NUCLEOTIDE SEQUENCE</scope>
    <source>
        <tissue evidence="1">Leaf</tissue>
    </source>
</reference>
<name>A0A2P2NCF0_RHIMU</name>
<proteinExistence type="predicted"/>
<accession>A0A2P2NCF0</accession>